<reference evidence="1 2" key="1">
    <citation type="submission" date="2014-07" db="EMBL/GenBank/DDBJ databases">
        <title>Genome Sequence of Rhodococcus opacus Strain R7, a Biodegrader of Mono- and Polycyclic Aromatic Hydrocarbons.</title>
        <authorList>
            <person name="Di Gennaro P."/>
            <person name="Zampolli J."/>
            <person name="Presti I."/>
            <person name="Cappelletti M."/>
            <person name="D'Ursi P."/>
            <person name="Orro A."/>
            <person name="Mezzelani A."/>
            <person name="Milanesi L."/>
        </authorList>
    </citation>
    <scope>NUCLEOTIDE SEQUENCE [LARGE SCALE GENOMIC DNA]</scope>
    <source>
        <strain evidence="1 2">R7</strain>
    </source>
</reference>
<evidence type="ECO:0000313" key="1">
    <source>
        <dbReference type="EMBL" id="AII08647.1"/>
    </source>
</evidence>
<proteinExistence type="predicted"/>
<name>A0A076ETU2_RHOOP</name>
<protein>
    <submittedName>
        <fullName evidence="1">Uncharacterized protein</fullName>
    </submittedName>
</protein>
<dbReference type="InterPro" id="IPR036527">
    <property type="entry name" value="SCP2_sterol-bd_dom_sf"/>
</dbReference>
<dbReference type="Gene3D" id="3.30.1050.10">
    <property type="entry name" value="SCP2 sterol-binding domain"/>
    <property type="match status" value="1"/>
</dbReference>
<sequence length="267" mass="28865">MSTLTMSIAVGDRTVSDARRVSELGLSLPDASLTGIVAAGILAPPATSGATRTGLQWNSQFAVTGDDVVHVESVVTRVEQSKDGAVFDRHVRLVDDGGSVREQGIETWSSPEPSDVRFDPAVDFCTPAWGERLRESLSADPAFSSSLSSWDGTVGLRCTDSSGRARELHLRIYRGTIIDVARRVPGGATFTLIAPAVTWVDLVFAERNDFLRRAIRGEFSSSGDGYEYLRLTKPLDIIIAHARSAAREWQSVPGHTLPLTCGREARP</sequence>
<organism evidence="1 2">
    <name type="scientific">Rhodococcus opacus</name>
    <name type="common">Nocardia opaca</name>
    <dbReference type="NCBI Taxonomy" id="37919"/>
    <lineage>
        <taxon>Bacteria</taxon>
        <taxon>Bacillati</taxon>
        <taxon>Actinomycetota</taxon>
        <taxon>Actinomycetes</taxon>
        <taxon>Mycobacteriales</taxon>
        <taxon>Nocardiaceae</taxon>
        <taxon>Rhodococcus</taxon>
    </lineage>
</organism>
<gene>
    <name evidence="1" type="ORF">EP51_30130</name>
</gene>
<dbReference type="Proteomes" id="UP000028488">
    <property type="component" value="Chromosome"/>
</dbReference>
<dbReference type="EMBL" id="CP008947">
    <property type="protein sequence ID" value="AII08647.1"/>
    <property type="molecule type" value="Genomic_DNA"/>
</dbReference>
<dbReference type="AlphaFoldDB" id="A0A076ETU2"/>
<accession>A0A076ETU2</accession>
<dbReference type="SUPFAM" id="SSF55718">
    <property type="entry name" value="SCP-like"/>
    <property type="match status" value="1"/>
</dbReference>
<dbReference type="RefSeq" id="WP_128641330.1">
    <property type="nucleotide sequence ID" value="NZ_CP008947.1"/>
</dbReference>
<dbReference type="eggNOG" id="ENOG5032ZP6">
    <property type="taxonomic scope" value="Bacteria"/>
</dbReference>
<evidence type="ECO:0000313" key="2">
    <source>
        <dbReference type="Proteomes" id="UP000028488"/>
    </source>
</evidence>